<dbReference type="AlphaFoldDB" id="A0A067N4U5"/>
<dbReference type="CDD" id="cd12291">
    <property type="entry name" value="RRM1_La"/>
    <property type="match status" value="1"/>
</dbReference>
<dbReference type="SMART" id="SM00715">
    <property type="entry name" value="LA"/>
    <property type="match status" value="1"/>
</dbReference>
<evidence type="ECO:0008006" key="10">
    <source>
        <dbReference type="Google" id="ProtNLM"/>
    </source>
</evidence>
<dbReference type="Pfam" id="PF05383">
    <property type="entry name" value="La"/>
    <property type="match status" value="1"/>
</dbReference>
<dbReference type="InterPro" id="IPR000504">
    <property type="entry name" value="RRM_dom"/>
</dbReference>
<evidence type="ECO:0000259" key="7">
    <source>
        <dbReference type="PROSITE" id="PS50961"/>
    </source>
</evidence>
<name>A0A067N4U5_BOTB1</name>
<protein>
    <recommendedName>
        <fullName evidence="10">HTH La-type RNA-binding domain-containing protein</fullName>
    </recommendedName>
</protein>
<dbReference type="PANTHER" id="PTHR22792:SF140">
    <property type="entry name" value="ACHILLES, ISOFORM A"/>
    <property type="match status" value="1"/>
</dbReference>
<dbReference type="SUPFAM" id="SSF54928">
    <property type="entry name" value="RNA-binding domain, RBD"/>
    <property type="match status" value="2"/>
</dbReference>
<dbReference type="STRING" id="930990.A0A067N4U5"/>
<feature type="domain" description="RRM" evidence="6">
    <location>
        <begin position="315"/>
        <end position="395"/>
    </location>
</feature>
<dbReference type="InterPro" id="IPR012677">
    <property type="entry name" value="Nucleotide-bd_a/b_plait_sf"/>
</dbReference>
<dbReference type="EMBL" id="KL198020">
    <property type="protein sequence ID" value="KDQ18786.1"/>
    <property type="molecule type" value="Genomic_DNA"/>
</dbReference>
<reference evidence="9" key="1">
    <citation type="journal article" date="2014" name="Proc. Natl. Acad. Sci. U.S.A.">
        <title>Extensive sampling of basidiomycete genomes demonstrates inadequacy of the white-rot/brown-rot paradigm for wood decay fungi.</title>
        <authorList>
            <person name="Riley R."/>
            <person name="Salamov A.A."/>
            <person name="Brown D.W."/>
            <person name="Nagy L.G."/>
            <person name="Floudas D."/>
            <person name="Held B.W."/>
            <person name="Levasseur A."/>
            <person name="Lombard V."/>
            <person name="Morin E."/>
            <person name="Otillar R."/>
            <person name="Lindquist E.A."/>
            <person name="Sun H."/>
            <person name="LaButti K.M."/>
            <person name="Schmutz J."/>
            <person name="Jabbour D."/>
            <person name="Luo H."/>
            <person name="Baker S.E."/>
            <person name="Pisabarro A.G."/>
            <person name="Walton J.D."/>
            <person name="Blanchette R.A."/>
            <person name="Henrissat B."/>
            <person name="Martin F."/>
            <person name="Cullen D."/>
            <person name="Hibbett D.S."/>
            <person name="Grigoriev I.V."/>
        </authorList>
    </citation>
    <scope>NUCLEOTIDE SEQUENCE [LARGE SCALE GENOMIC DNA]</scope>
    <source>
        <strain evidence="9">FD-172 SS1</strain>
    </source>
</reference>
<dbReference type="Pfam" id="PF00076">
    <property type="entry name" value="RRM_1"/>
    <property type="match status" value="1"/>
</dbReference>
<evidence type="ECO:0000256" key="1">
    <source>
        <dbReference type="ARBA" id="ARBA00004123"/>
    </source>
</evidence>
<dbReference type="PANTHER" id="PTHR22792">
    <property type="entry name" value="LUPUS LA PROTEIN-RELATED"/>
    <property type="match status" value="1"/>
</dbReference>
<dbReference type="Gene3D" id="1.10.10.10">
    <property type="entry name" value="Winged helix-like DNA-binding domain superfamily/Winged helix DNA-binding domain"/>
    <property type="match status" value="2"/>
</dbReference>
<dbReference type="InParanoid" id="A0A067N4U5"/>
<feature type="region of interest" description="Disordered" evidence="5">
    <location>
        <begin position="578"/>
        <end position="617"/>
    </location>
</feature>
<comment type="subcellular location">
    <subcellularLocation>
        <location evidence="1">Nucleus</location>
    </subcellularLocation>
</comment>
<dbReference type="GO" id="GO:0006396">
    <property type="term" value="P:RNA processing"/>
    <property type="evidence" value="ECO:0007669"/>
    <property type="project" value="InterPro"/>
</dbReference>
<dbReference type="HOGENOM" id="CLU_442772_0_0_1"/>
<dbReference type="InterPro" id="IPR036390">
    <property type="entry name" value="WH_DNA-bd_sf"/>
</dbReference>
<evidence type="ECO:0000259" key="6">
    <source>
        <dbReference type="PROSITE" id="PS50102"/>
    </source>
</evidence>
<dbReference type="PROSITE" id="PS50102">
    <property type="entry name" value="RRM"/>
    <property type="match status" value="2"/>
</dbReference>
<keyword evidence="3" id="KW-0539">Nucleus</keyword>
<sequence length="617" mass="70487">MDVVMTDAEPPVDGELASKALAQVEFYFSDSNILTDAAFRNLYNAYKTHWVSIATIASFNRMNQFRAFGLPWLADVLRTSKSLLQVDGKGGSVRRTSPVATTLSDLISRSIFADGFGEETDNMLDHILAFFAPYGKVSSIRLHRTVDRPKKFMGSVFCEFERIESVKAFLSAEPAPAWNGRELVIMPREESHLNDSSAEEERYRIQREKGKMVVKKPIHEPDVQKVLDIAEEYLSDSGLPLYHAAWHLYLADKAEHWIPIDKFAALRNFEEFASRGTEWFAEVLRKSETLLEVDERGERVRRRARILHQVGQLECSVYAAGFDRGSKDIQYELEGFFRLYGRVEAVTLRLDAKGRFTGSAYCQFSRLAGVERFLNANPAPEWHGKKLITMSKTDYCKARMFEENLVSQAIVKEFALKEKVAMWDRCVLWNYRKQLLAEQLANKPIKPAFSVEFCTSTIDVELDGTICFIEDVTWEDKCTLRFSCVEPSPPLNWQNNWDTLKLPLRPHFPFISHIKKFTPTQGTIGVSRRVTEEDLQLVRKICSTVLGRAVTWSRPSDEEEKAHMLEWATRHAKFVAKVLSGEKPPKKSKKKKKGAKKEPARLRRRLRGMGGLAPANA</sequence>
<dbReference type="GO" id="GO:1990904">
    <property type="term" value="C:ribonucleoprotein complex"/>
    <property type="evidence" value="ECO:0007669"/>
    <property type="project" value="InterPro"/>
</dbReference>
<dbReference type="PRINTS" id="PR00302">
    <property type="entry name" value="LUPUSLA"/>
</dbReference>
<dbReference type="GO" id="GO:0003729">
    <property type="term" value="F:mRNA binding"/>
    <property type="evidence" value="ECO:0007669"/>
    <property type="project" value="TreeGrafter"/>
</dbReference>
<dbReference type="SMART" id="SM00360">
    <property type="entry name" value="RRM"/>
    <property type="match status" value="2"/>
</dbReference>
<evidence type="ECO:0000256" key="5">
    <source>
        <dbReference type="SAM" id="MobiDB-lite"/>
    </source>
</evidence>
<dbReference type="InterPro" id="IPR002344">
    <property type="entry name" value="Lupus_La"/>
</dbReference>
<keyword evidence="9" id="KW-1185">Reference proteome</keyword>
<accession>A0A067N4U5</accession>
<dbReference type="Proteomes" id="UP000027195">
    <property type="component" value="Unassembled WGS sequence"/>
</dbReference>
<evidence type="ECO:0000313" key="9">
    <source>
        <dbReference type="Proteomes" id="UP000027195"/>
    </source>
</evidence>
<feature type="domain" description="RRM" evidence="6">
    <location>
        <begin position="109"/>
        <end position="200"/>
    </location>
</feature>
<feature type="domain" description="HTH La-type RNA-binding" evidence="7">
    <location>
        <begin position="216"/>
        <end position="310"/>
    </location>
</feature>
<keyword evidence="2 4" id="KW-0694">RNA-binding</keyword>
<dbReference type="InterPro" id="IPR006630">
    <property type="entry name" value="La_HTH"/>
</dbReference>
<dbReference type="InterPro" id="IPR036388">
    <property type="entry name" value="WH-like_DNA-bd_sf"/>
</dbReference>
<dbReference type="InterPro" id="IPR035979">
    <property type="entry name" value="RBD_domain_sf"/>
</dbReference>
<proteinExistence type="predicted"/>
<dbReference type="PROSITE" id="PS50961">
    <property type="entry name" value="HTH_LA"/>
    <property type="match status" value="2"/>
</dbReference>
<dbReference type="InterPro" id="IPR045180">
    <property type="entry name" value="La_dom_prot"/>
</dbReference>
<dbReference type="OrthoDB" id="439993at2759"/>
<feature type="domain" description="HTH La-type RNA-binding" evidence="7">
    <location>
        <begin position="10"/>
        <end position="103"/>
    </location>
</feature>
<dbReference type="GO" id="GO:0005634">
    <property type="term" value="C:nucleus"/>
    <property type="evidence" value="ECO:0007669"/>
    <property type="project" value="UniProtKB-SubCell"/>
</dbReference>
<organism evidence="8 9">
    <name type="scientific">Botryobasidium botryosum (strain FD-172 SS1)</name>
    <dbReference type="NCBI Taxonomy" id="930990"/>
    <lineage>
        <taxon>Eukaryota</taxon>
        <taxon>Fungi</taxon>
        <taxon>Dikarya</taxon>
        <taxon>Basidiomycota</taxon>
        <taxon>Agaricomycotina</taxon>
        <taxon>Agaricomycetes</taxon>
        <taxon>Cantharellales</taxon>
        <taxon>Botryobasidiaceae</taxon>
        <taxon>Botryobasidium</taxon>
    </lineage>
</organism>
<gene>
    <name evidence="8" type="ORF">BOTBODRAFT_63004</name>
</gene>
<evidence type="ECO:0000256" key="2">
    <source>
        <dbReference type="ARBA" id="ARBA00022884"/>
    </source>
</evidence>
<dbReference type="Gene3D" id="3.30.70.330">
    <property type="match status" value="2"/>
</dbReference>
<feature type="compositionally biased region" description="Basic residues" evidence="5">
    <location>
        <begin position="586"/>
        <end position="595"/>
    </location>
</feature>
<evidence type="ECO:0000256" key="4">
    <source>
        <dbReference type="PROSITE-ProRule" id="PRU00332"/>
    </source>
</evidence>
<evidence type="ECO:0000256" key="3">
    <source>
        <dbReference type="ARBA" id="ARBA00023242"/>
    </source>
</evidence>
<dbReference type="SUPFAM" id="SSF46785">
    <property type="entry name" value="Winged helix' DNA-binding domain"/>
    <property type="match status" value="1"/>
</dbReference>
<evidence type="ECO:0000313" key="8">
    <source>
        <dbReference type="EMBL" id="KDQ18786.1"/>
    </source>
</evidence>